<dbReference type="InterPro" id="IPR029048">
    <property type="entry name" value="HSP70_C_sf"/>
</dbReference>
<keyword evidence="2" id="KW-0547">Nucleotide-binding</keyword>
<dbReference type="EMBL" id="UFQS01000611">
    <property type="protein sequence ID" value="SSX05387.1"/>
    <property type="molecule type" value="Genomic_DNA"/>
</dbReference>
<dbReference type="AlphaFoldDB" id="A0A336KLX2"/>
<evidence type="ECO:0000313" key="5">
    <source>
        <dbReference type="EMBL" id="SSX25748.1"/>
    </source>
</evidence>
<dbReference type="SUPFAM" id="SSF100920">
    <property type="entry name" value="Heat shock protein 70kD (HSP70), peptide-binding domain"/>
    <property type="match status" value="1"/>
</dbReference>
<evidence type="ECO:0000256" key="2">
    <source>
        <dbReference type="ARBA" id="ARBA00022741"/>
    </source>
</evidence>
<accession>A0A336KLX2</accession>
<keyword evidence="3" id="KW-0067">ATP-binding</keyword>
<reference evidence="4" key="1">
    <citation type="submission" date="2018-04" db="EMBL/GenBank/DDBJ databases">
        <authorList>
            <person name="Go L.Y."/>
            <person name="Mitchell J.A."/>
        </authorList>
    </citation>
    <scope>NUCLEOTIDE SEQUENCE</scope>
    <source>
        <tissue evidence="4">Whole organism</tissue>
    </source>
</reference>
<gene>
    <name evidence="4" type="primary">CSON012688</name>
</gene>
<name>A0A336KLX2_CULSO</name>
<evidence type="ECO:0000256" key="1">
    <source>
        <dbReference type="ARBA" id="ARBA00007381"/>
    </source>
</evidence>
<proteinExistence type="inferred from homology"/>
<dbReference type="GO" id="GO:0005524">
    <property type="term" value="F:ATP binding"/>
    <property type="evidence" value="ECO:0007669"/>
    <property type="project" value="UniProtKB-KW"/>
</dbReference>
<protein>
    <submittedName>
        <fullName evidence="4">CSON012688 protein</fullName>
    </submittedName>
</protein>
<dbReference type="Gene3D" id="1.20.1270.10">
    <property type="match status" value="1"/>
</dbReference>
<reference evidence="5" key="2">
    <citation type="submission" date="2018-07" db="EMBL/GenBank/DDBJ databases">
        <authorList>
            <person name="Quirk P.G."/>
            <person name="Krulwich T.A."/>
        </authorList>
    </citation>
    <scope>NUCLEOTIDE SEQUENCE</scope>
</reference>
<comment type="similarity">
    <text evidence="1">Belongs to the heat shock protein 70 family.</text>
</comment>
<organism evidence="4">
    <name type="scientific">Culicoides sonorensis</name>
    <name type="common">Biting midge</name>
    <dbReference type="NCBI Taxonomy" id="179676"/>
    <lineage>
        <taxon>Eukaryota</taxon>
        <taxon>Metazoa</taxon>
        <taxon>Ecdysozoa</taxon>
        <taxon>Arthropoda</taxon>
        <taxon>Hexapoda</taxon>
        <taxon>Insecta</taxon>
        <taxon>Pterygota</taxon>
        <taxon>Neoptera</taxon>
        <taxon>Endopterygota</taxon>
        <taxon>Diptera</taxon>
        <taxon>Nematocera</taxon>
        <taxon>Chironomoidea</taxon>
        <taxon>Ceratopogonidae</taxon>
        <taxon>Ceratopogoninae</taxon>
        <taxon>Culicoides</taxon>
        <taxon>Monoculicoides</taxon>
    </lineage>
</organism>
<evidence type="ECO:0000256" key="3">
    <source>
        <dbReference type="ARBA" id="ARBA00022840"/>
    </source>
</evidence>
<sequence>MLHGNSNSRLPHTQIEVTFDIDANDILNATEVEKQPTKKTRSQSPTTKDVCLRKVNEAEKYRAEDDKQKETISAKNALESYCFNIKATMEDDKLKDKLAESDKTLIMDKWLDANQ</sequence>
<evidence type="ECO:0000313" key="4">
    <source>
        <dbReference type="EMBL" id="SSX05387.1"/>
    </source>
</evidence>
<dbReference type="Pfam" id="PF00012">
    <property type="entry name" value="HSP70"/>
    <property type="match status" value="1"/>
</dbReference>
<dbReference type="GO" id="GO:0140662">
    <property type="term" value="F:ATP-dependent protein folding chaperone"/>
    <property type="evidence" value="ECO:0007669"/>
    <property type="project" value="InterPro"/>
</dbReference>
<dbReference type="InterPro" id="IPR013126">
    <property type="entry name" value="Hsp_70_fam"/>
</dbReference>
<dbReference type="PANTHER" id="PTHR19375">
    <property type="entry name" value="HEAT SHOCK PROTEIN 70KDA"/>
    <property type="match status" value="1"/>
</dbReference>
<dbReference type="SUPFAM" id="SSF100934">
    <property type="entry name" value="Heat shock protein 70kD (HSP70), C-terminal subdomain"/>
    <property type="match status" value="1"/>
</dbReference>
<dbReference type="Gene3D" id="2.60.34.10">
    <property type="entry name" value="Substrate Binding Domain Of DNAk, Chain A, domain 1"/>
    <property type="match status" value="1"/>
</dbReference>
<dbReference type="EMBL" id="UFQT01000611">
    <property type="protein sequence ID" value="SSX25748.1"/>
    <property type="molecule type" value="Genomic_DNA"/>
</dbReference>
<dbReference type="VEuPathDB" id="VectorBase:CSON012688"/>
<dbReference type="InterPro" id="IPR029047">
    <property type="entry name" value="HSP70_peptide-bd_sf"/>
</dbReference>